<evidence type="ECO:0000256" key="2">
    <source>
        <dbReference type="ARBA" id="ARBA00005220"/>
    </source>
</evidence>
<keyword evidence="9 10" id="KW-0456">Lyase</keyword>
<dbReference type="Proteomes" id="UP000436088">
    <property type="component" value="Unassembled WGS sequence"/>
</dbReference>
<comment type="catalytic activity">
    <reaction evidence="1 10">
        <text>Eliminative cleavage of (1-&gt;4)-alpha-D-galacturonan to give oligosaccharides with 4-deoxy-alpha-D-galact-4-enuronosyl groups at their non-reducing ends.</text>
        <dbReference type="EC" id="4.2.2.2"/>
    </reaction>
</comment>
<evidence type="ECO:0000313" key="13">
    <source>
        <dbReference type="EMBL" id="KAE8720651.1"/>
    </source>
</evidence>
<comment type="cofactor">
    <cofactor evidence="10">
        <name>Ca(2+)</name>
        <dbReference type="ChEBI" id="CHEBI:29108"/>
    </cofactor>
    <text evidence="10">Binds 1 Ca(2+) ion. Required for its activity.</text>
</comment>
<proteinExistence type="inferred from homology"/>
<evidence type="ECO:0000256" key="4">
    <source>
        <dbReference type="ARBA" id="ARBA00012272"/>
    </source>
</evidence>
<evidence type="ECO:0000256" key="6">
    <source>
        <dbReference type="ARBA" id="ARBA00022729"/>
    </source>
</evidence>
<dbReference type="InterPro" id="IPR012334">
    <property type="entry name" value="Pectin_lyas_fold"/>
</dbReference>
<evidence type="ECO:0000256" key="10">
    <source>
        <dbReference type="RuleBase" id="RU361123"/>
    </source>
</evidence>
<feature type="region of interest" description="Disordered" evidence="11">
    <location>
        <begin position="1"/>
        <end position="51"/>
    </location>
</feature>
<feature type="compositionally biased region" description="Basic and acidic residues" evidence="11">
    <location>
        <begin position="1"/>
        <end position="20"/>
    </location>
</feature>
<protein>
    <recommendedName>
        <fullName evidence="4 10">Pectate lyase</fullName>
        <ecNumber evidence="4 10">4.2.2.2</ecNumber>
    </recommendedName>
</protein>
<evidence type="ECO:0000259" key="12">
    <source>
        <dbReference type="SMART" id="SM00656"/>
    </source>
</evidence>
<evidence type="ECO:0000256" key="11">
    <source>
        <dbReference type="SAM" id="MobiDB-lite"/>
    </source>
</evidence>
<feature type="compositionally biased region" description="Basic and acidic residues" evidence="11">
    <location>
        <begin position="26"/>
        <end position="36"/>
    </location>
</feature>
<organism evidence="13 14">
    <name type="scientific">Hibiscus syriacus</name>
    <name type="common">Rose of Sharon</name>
    <dbReference type="NCBI Taxonomy" id="106335"/>
    <lineage>
        <taxon>Eukaryota</taxon>
        <taxon>Viridiplantae</taxon>
        <taxon>Streptophyta</taxon>
        <taxon>Embryophyta</taxon>
        <taxon>Tracheophyta</taxon>
        <taxon>Spermatophyta</taxon>
        <taxon>Magnoliopsida</taxon>
        <taxon>eudicotyledons</taxon>
        <taxon>Gunneridae</taxon>
        <taxon>Pentapetalae</taxon>
        <taxon>rosids</taxon>
        <taxon>malvids</taxon>
        <taxon>Malvales</taxon>
        <taxon>Malvaceae</taxon>
        <taxon>Malvoideae</taxon>
        <taxon>Hibiscus</taxon>
    </lineage>
</organism>
<dbReference type="PANTHER" id="PTHR31683">
    <property type="entry name" value="PECTATE LYASE 18-RELATED"/>
    <property type="match status" value="1"/>
</dbReference>
<comment type="caution">
    <text evidence="13">The sequence shown here is derived from an EMBL/GenBank/DDBJ whole genome shotgun (WGS) entry which is preliminary data.</text>
</comment>
<keyword evidence="14" id="KW-1185">Reference proteome</keyword>
<name>A0A6A3BXK6_HIBSY</name>
<dbReference type="GO" id="GO:0046872">
    <property type="term" value="F:metal ion binding"/>
    <property type="evidence" value="ECO:0007669"/>
    <property type="project" value="UniProtKB-KW"/>
</dbReference>
<evidence type="ECO:0000313" key="14">
    <source>
        <dbReference type="Proteomes" id="UP000436088"/>
    </source>
</evidence>
<dbReference type="Gene3D" id="2.160.20.10">
    <property type="entry name" value="Single-stranded right-handed beta-helix, Pectin lyase-like"/>
    <property type="match status" value="2"/>
</dbReference>
<dbReference type="InterPro" id="IPR011050">
    <property type="entry name" value="Pectin_lyase_fold/virulence"/>
</dbReference>
<dbReference type="Pfam" id="PF04431">
    <property type="entry name" value="Pec_lyase_N"/>
    <property type="match status" value="1"/>
</dbReference>
<keyword evidence="7 10" id="KW-0106">Calcium</keyword>
<sequence length="256" mass="29548">MAEYDDYRRERELKAKENQEKAYNPRPKEVTNHYNEHAVSTRQGLKGKKKRGSCRATNPFDQCWRCDPYWEINRKRLADCALGFGRGTTGRKDGEFYVVTDSSDNVLDPTPGTLRHAVIQNRPLWIIFARPMIIKLEQELVIQLMTKPSTVGEPGYILLMLLVMLLGGSDKYVEDEKMQVTIALNHFGKALVQRMPRCRFGFAHGINNHYTHWMSAISGTSHPTIISQGNRYRASSEEITKEVTWRNYVPPEVWKS</sequence>
<dbReference type="GO" id="GO:0030570">
    <property type="term" value="F:pectate lyase activity"/>
    <property type="evidence" value="ECO:0007669"/>
    <property type="project" value="UniProtKB-EC"/>
</dbReference>
<dbReference type="Pfam" id="PF00544">
    <property type="entry name" value="Pectate_lyase_4"/>
    <property type="match status" value="1"/>
</dbReference>
<accession>A0A6A3BXK6</accession>
<dbReference type="InterPro" id="IPR007524">
    <property type="entry name" value="Pec_lyase_N"/>
</dbReference>
<dbReference type="InterPro" id="IPR018082">
    <property type="entry name" value="AmbAllergen"/>
</dbReference>
<dbReference type="InterPro" id="IPR002022">
    <property type="entry name" value="Pec_lyase"/>
</dbReference>
<dbReference type="PANTHER" id="PTHR31683:SF208">
    <property type="entry name" value="PECTATE LYASE"/>
    <property type="match status" value="1"/>
</dbReference>
<keyword evidence="8" id="KW-0325">Glycoprotein</keyword>
<evidence type="ECO:0000256" key="1">
    <source>
        <dbReference type="ARBA" id="ARBA00000695"/>
    </source>
</evidence>
<comment type="pathway">
    <text evidence="2 10">Glycan metabolism; pectin degradation; 2-dehydro-3-deoxy-D-gluconate from pectin: step 2/5.</text>
</comment>
<dbReference type="UniPathway" id="UPA00545">
    <property type="reaction ID" value="UER00824"/>
</dbReference>
<dbReference type="SUPFAM" id="SSF51126">
    <property type="entry name" value="Pectin lyase-like"/>
    <property type="match status" value="2"/>
</dbReference>
<dbReference type="InterPro" id="IPR045032">
    <property type="entry name" value="PEL"/>
</dbReference>
<keyword evidence="5 10" id="KW-0479">Metal-binding</keyword>
<dbReference type="EMBL" id="VEPZ02000696">
    <property type="protein sequence ID" value="KAE8720651.1"/>
    <property type="molecule type" value="Genomic_DNA"/>
</dbReference>
<dbReference type="GO" id="GO:0045490">
    <property type="term" value="P:pectin catabolic process"/>
    <property type="evidence" value="ECO:0007669"/>
    <property type="project" value="UniProtKB-UniPathway"/>
</dbReference>
<dbReference type="PRINTS" id="PR00807">
    <property type="entry name" value="AMBALLERGEN"/>
</dbReference>
<reference evidence="13" key="1">
    <citation type="submission" date="2019-09" db="EMBL/GenBank/DDBJ databases">
        <title>Draft genome information of white flower Hibiscus syriacus.</title>
        <authorList>
            <person name="Kim Y.-M."/>
        </authorList>
    </citation>
    <scope>NUCLEOTIDE SEQUENCE [LARGE SCALE GENOMIC DNA]</scope>
    <source>
        <strain evidence="13">YM2019G1</strain>
    </source>
</reference>
<keyword evidence="6" id="KW-0732">Signal</keyword>
<evidence type="ECO:0000256" key="5">
    <source>
        <dbReference type="ARBA" id="ARBA00022723"/>
    </source>
</evidence>
<feature type="domain" description="Pectate lyase" evidence="12">
    <location>
        <begin position="67"/>
        <end position="238"/>
    </location>
</feature>
<evidence type="ECO:0000256" key="9">
    <source>
        <dbReference type="ARBA" id="ARBA00023239"/>
    </source>
</evidence>
<dbReference type="SMART" id="SM00656">
    <property type="entry name" value="Amb_all"/>
    <property type="match status" value="1"/>
</dbReference>
<evidence type="ECO:0000256" key="3">
    <source>
        <dbReference type="ARBA" id="ARBA00010980"/>
    </source>
</evidence>
<comment type="similarity">
    <text evidence="3 10">Belongs to the polysaccharide lyase 1 family.</text>
</comment>
<dbReference type="AlphaFoldDB" id="A0A6A3BXK6"/>
<gene>
    <name evidence="13" type="ORF">F3Y22_tig00018744pilonHSYRG00008</name>
</gene>
<evidence type="ECO:0000256" key="8">
    <source>
        <dbReference type="ARBA" id="ARBA00023180"/>
    </source>
</evidence>
<dbReference type="EC" id="4.2.2.2" evidence="4 10"/>
<evidence type="ECO:0000256" key="7">
    <source>
        <dbReference type="ARBA" id="ARBA00022837"/>
    </source>
</evidence>